<feature type="compositionally biased region" description="Basic and acidic residues" evidence="1">
    <location>
        <begin position="590"/>
        <end position="601"/>
    </location>
</feature>
<dbReference type="RefSeq" id="WP_272006117.1">
    <property type="nucleotide sequence ID" value="NZ_JAQNDN010000022.1"/>
</dbReference>
<keyword evidence="2" id="KW-0732">Signal</keyword>
<feature type="signal peptide" evidence="2">
    <location>
        <begin position="1"/>
        <end position="21"/>
    </location>
</feature>
<dbReference type="EMBL" id="JAQNDN010000022">
    <property type="protein sequence ID" value="MDC0673307.1"/>
    <property type="molecule type" value="Genomic_DNA"/>
</dbReference>
<evidence type="ECO:0008006" key="5">
    <source>
        <dbReference type="Google" id="ProtNLM"/>
    </source>
</evidence>
<evidence type="ECO:0000256" key="1">
    <source>
        <dbReference type="SAM" id="MobiDB-lite"/>
    </source>
</evidence>
<accession>A0ABT5BGN3</accession>
<dbReference type="Proteomes" id="UP001217838">
    <property type="component" value="Unassembled WGS sequence"/>
</dbReference>
<keyword evidence="4" id="KW-1185">Reference proteome</keyword>
<gene>
    <name evidence="3" type="ORF">POL58_36525</name>
</gene>
<reference evidence="3 4" key="1">
    <citation type="submission" date="2022-11" db="EMBL/GenBank/DDBJ databases">
        <title>Minimal conservation of predation-associated metabolite biosynthetic gene clusters underscores biosynthetic potential of Myxococcota including descriptions for ten novel species: Archangium lansinium sp. nov., Myxococcus landrumus sp. nov., Nannocystis bai.</title>
        <authorList>
            <person name="Ahearne A."/>
            <person name="Stevens C."/>
            <person name="Dowd S."/>
        </authorList>
    </citation>
    <scope>NUCLEOTIDE SEQUENCE [LARGE SCALE GENOMIC DNA]</scope>
    <source>
        <strain evidence="3 4">NCELM</strain>
    </source>
</reference>
<comment type="caution">
    <text evidence="3">The sequence shown here is derived from an EMBL/GenBank/DDBJ whole genome shotgun (WGS) entry which is preliminary data.</text>
</comment>
<dbReference type="PROSITE" id="PS51257">
    <property type="entry name" value="PROKAR_LIPOPROTEIN"/>
    <property type="match status" value="1"/>
</dbReference>
<organism evidence="3 4">
    <name type="scientific">Nannocystis radixulma</name>
    <dbReference type="NCBI Taxonomy" id="2995305"/>
    <lineage>
        <taxon>Bacteria</taxon>
        <taxon>Pseudomonadati</taxon>
        <taxon>Myxococcota</taxon>
        <taxon>Polyangia</taxon>
        <taxon>Nannocystales</taxon>
        <taxon>Nannocystaceae</taxon>
        <taxon>Nannocystis</taxon>
    </lineage>
</organism>
<feature type="chain" id="PRO_5047176686" description="DUF3352 domain-containing protein" evidence="2">
    <location>
        <begin position="22"/>
        <end position="620"/>
    </location>
</feature>
<protein>
    <recommendedName>
        <fullName evidence="5">DUF3352 domain-containing protein</fullName>
    </recommendedName>
</protein>
<evidence type="ECO:0000256" key="2">
    <source>
        <dbReference type="SAM" id="SignalP"/>
    </source>
</evidence>
<feature type="region of interest" description="Disordered" evidence="1">
    <location>
        <begin position="587"/>
        <end position="620"/>
    </location>
</feature>
<feature type="region of interest" description="Disordered" evidence="1">
    <location>
        <begin position="41"/>
        <end position="65"/>
    </location>
</feature>
<evidence type="ECO:0000313" key="3">
    <source>
        <dbReference type="EMBL" id="MDC0673307.1"/>
    </source>
</evidence>
<sequence length="620" mass="63148">MFTARVALVTAALVVAPASLGCAKKTPPPNVVVVEEPQPDAAGAGTVEGQAGQPGRPARKAPPGKPLKLRASLHGAGDLMTLVKQTTTAWTPKSPIDPAAQIQAMLLQMGFGPGLWASLDLAGPFAVDAAFFAQDPSYDLKLAGTLAAVSAKGVMDGLPSAQRPQPLGNGLWELVQGEMRVLLREKPKALEFALSNADLDRAAGLAGEAGQGRRLRLRGTELPPGMLETSALGSLPAGLRKQVLAVLREATAGALELDAGTDRDLVLQLSAEAPFSRLGLSPLGPARTAATPLEAVLPASPALVVALPWGTPEALHGALDKGVPLSQIPAPFDVVAKDAIAATHAVLDQVQSDVVFAVYLSSKGEATAVLAANVKDEAAARAAIRGLEQALAKGFAAFDSLTGEDKSAKINFTLKTDGVKAGAVKGDLLTVPVPKNMAKEAADLEPFLVAKKKLEAVSFVSGNLAVLTIGAGATKLAGDVSGELKAGRKTSLGADAGLRLARAASQGCHFCISLDPTALLRLSVLSDAEARADKARMKKIDAGVAAFQRIGGAVGVGVKLDPNLGSLAVGVPKAVLVPSPADAAQLGELFGDKAEPTRPADKPLSGKAAARETSPALPPA</sequence>
<evidence type="ECO:0000313" key="4">
    <source>
        <dbReference type="Proteomes" id="UP001217838"/>
    </source>
</evidence>
<proteinExistence type="predicted"/>
<name>A0ABT5BGN3_9BACT</name>